<dbReference type="AlphaFoldDB" id="A0AAE4V550"/>
<keyword evidence="10" id="KW-0968">Cytoplasmic vesicle</keyword>
<evidence type="ECO:0000313" key="14">
    <source>
        <dbReference type="Proteomes" id="UP001185863"/>
    </source>
</evidence>
<evidence type="ECO:0000256" key="3">
    <source>
        <dbReference type="ARBA" id="ARBA00008731"/>
    </source>
</evidence>
<evidence type="ECO:0000256" key="11">
    <source>
        <dbReference type="SAM" id="Phobius"/>
    </source>
</evidence>
<dbReference type="EMBL" id="JAWLUP010000146">
    <property type="protein sequence ID" value="MDV7268309.1"/>
    <property type="molecule type" value="Genomic_DNA"/>
</dbReference>
<comment type="caution">
    <text evidence="13">The sequence shown here is derived from an EMBL/GenBank/DDBJ whole genome shotgun (WGS) entry which is preliminary data.</text>
</comment>
<feature type="domain" description="Cation efflux protein transmembrane" evidence="12">
    <location>
        <begin position="87"/>
        <end position="205"/>
    </location>
</feature>
<dbReference type="InterPro" id="IPR058533">
    <property type="entry name" value="Cation_efflux_TM"/>
</dbReference>
<keyword evidence="7 11" id="KW-1133">Transmembrane helix</keyword>
<dbReference type="GO" id="GO:0008324">
    <property type="term" value="F:monoatomic cation transmembrane transporter activity"/>
    <property type="evidence" value="ECO:0007669"/>
    <property type="project" value="InterPro"/>
</dbReference>
<dbReference type="PANTHER" id="PTHR31937">
    <property type="entry name" value="TRANSMEMBRANE PROTEIN 163"/>
    <property type="match status" value="1"/>
</dbReference>
<feature type="transmembrane region" description="Helical" evidence="11">
    <location>
        <begin position="29"/>
        <end position="46"/>
    </location>
</feature>
<evidence type="ECO:0000256" key="1">
    <source>
        <dbReference type="ARBA" id="ARBA00004146"/>
    </source>
</evidence>
<comment type="similarity">
    <text evidence="3">Belongs to the TMEM163 family.</text>
</comment>
<evidence type="ECO:0000256" key="8">
    <source>
        <dbReference type="ARBA" id="ARBA00023018"/>
    </source>
</evidence>
<feature type="transmembrane region" description="Helical" evidence="11">
    <location>
        <begin position="163"/>
        <end position="187"/>
    </location>
</feature>
<proteinExistence type="inferred from homology"/>
<feature type="transmembrane region" description="Helical" evidence="11">
    <location>
        <begin position="119"/>
        <end position="142"/>
    </location>
</feature>
<name>A0AAE4V550_9NOCA</name>
<keyword evidence="8" id="KW-0770">Synapse</keyword>
<keyword evidence="6" id="KW-0862">Zinc</keyword>
<dbReference type="Proteomes" id="UP001185863">
    <property type="component" value="Unassembled WGS sequence"/>
</dbReference>
<evidence type="ECO:0000256" key="4">
    <source>
        <dbReference type="ARBA" id="ARBA00022692"/>
    </source>
</evidence>
<dbReference type="Pfam" id="PF01545">
    <property type="entry name" value="Cation_efflux"/>
    <property type="match status" value="1"/>
</dbReference>
<evidence type="ECO:0000256" key="2">
    <source>
        <dbReference type="ARBA" id="ARBA00004644"/>
    </source>
</evidence>
<dbReference type="InterPro" id="IPR026765">
    <property type="entry name" value="Tmem163"/>
</dbReference>
<comment type="subcellular location">
    <subcellularLocation>
        <location evidence="2">Cytoplasmic vesicle</location>
        <location evidence="2">Secretory vesicle</location>
        <location evidence="2">Synaptic vesicle membrane</location>
        <topology evidence="2">Multi-pass membrane protein</topology>
    </subcellularLocation>
    <subcellularLocation>
        <location evidence="1">Early endosome membrane</location>
    </subcellularLocation>
</comment>
<evidence type="ECO:0000256" key="10">
    <source>
        <dbReference type="ARBA" id="ARBA00023329"/>
    </source>
</evidence>
<dbReference type="SUPFAM" id="SSF161111">
    <property type="entry name" value="Cation efflux protein transmembrane domain-like"/>
    <property type="match status" value="1"/>
</dbReference>
<keyword evidence="4 11" id="KW-0812">Transmembrane</keyword>
<gene>
    <name evidence="13" type="ORF">R4315_27710</name>
</gene>
<evidence type="ECO:0000259" key="12">
    <source>
        <dbReference type="Pfam" id="PF01545"/>
    </source>
</evidence>
<feature type="transmembrane region" description="Helical" evidence="11">
    <location>
        <begin position="52"/>
        <end position="77"/>
    </location>
</feature>
<dbReference type="PANTHER" id="PTHR31937:SF2">
    <property type="entry name" value="TRANSMEMBRANE PROTEIN 163"/>
    <property type="match status" value="1"/>
</dbReference>
<organism evidence="13 14">
    <name type="scientific">Rhodococcus oxybenzonivorans</name>
    <dbReference type="NCBI Taxonomy" id="1990687"/>
    <lineage>
        <taxon>Bacteria</taxon>
        <taxon>Bacillati</taxon>
        <taxon>Actinomycetota</taxon>
        <taxon>Actinomycetes</taxon>
        <taxon>Mycobacteriales</taxon>
        <taxon>Nocardiaceae</taxon>
        <taxon>Rhodococcus</taxon>
    </lineage>
</organism>
<dbReference type="GO" id="GO:0016020">
    <property type="term" value="C:membrane"/>
    <property type="evidence" value="ECO:0007669"/>
    <property type="project" value="InterPro"/>
</dbReference>
<keyword evidence="5" id="KW-0967">Endosome</keyword>
<sequence>MASDLGTPGMRPPSLSADRRQLLSRRIRWLVAATITYNVLEAVIALTEGTRVSSAALIGFGLDSVIEVSSAVAVAWQFAGKDPEAREKIALRIIAFSFFGLALYVSVDALRSLMGLGEAQHSIVGIGLAAVSLAVMPVLSWAQRRAGRELGSLSAVADSKQTLLCTYLSAVLLVGLLVNSLFGWSWADPIAALVIAVIAVKEGLNAWKGESCCAAPVNPTPDTAAHDSECCGE</sequence>
<evidence type="ECO:0000256" key="9">
    <source>
        <dbReference type="ARBA" id="ARBA00023136"/>
    </source>
</evidence>
<dbReference type="RefSeq" id="WP_213576568.1">
    <property type="nucleotide sequence ID" value="NZ_JAWLUP010000146.1"/>
</dbReference>
<dbReference type="InterPro" id="IPR027469">
    <property type="entry name" value="Cation_efflux_TMD_sf"/>
</dbReference>
<evidence type="ECO:0000256" key="6">
    <source>
        <dbReference type="ARBA" id="ARBA00022833"/>
    </source>
</evidence>
<reference evidence="13" key="1">
    <citation type="submission" date="2023-10" db="EMBL/GenBank/DDBJ databases">
        <title>Development of a sustainable strategy for remediation of hydrocarbon-contaminated territories based on the waste exchange concept.</title>
        <authorList>
            <person name="Krivoruchko A."/>
        </authorList>
    </citation>
    <scope>NUCLEOTIDE SEQUENCE</scope>
    <source>
        <strain evidence="13">IEGM 68</strain>
    </source>
</reference>
<accession>A0AAE4V550</accession>
<protein>
    <submittedName>
        <fullName evidence="13">Cation transporter</fullName>
    </submittedName>
</protein>
<dbReference type="GO" id="GO:0031410">
    <property type="term" value="C:cytoplasmic vesicle"/>
    <property type="evidence" value="ECO:0007669"/>
    <property type="project" value="UniProtKB-KW"/>
</dbReference>
<evidence type="ECO:0000256" key="5">
    <source>
        <dbReference type="ARBA" id="ARBA00022753"/>
    </source>
</evidence>
<feature type="transmembrane region" description="Helical" evidence="11">
    <location>
        <begin position="89"/>
        <end position="107"/>
    </location>
</feature>
<dbReference type="Gene3D" id="1.20.1510.10">
    <property type="entry name" value="Cation efflux protein transmembrane domain"/>
    <property type="match status" value="1"/>
</dbReference>
<evidence type="ECO:0000313" key="13">
    <source>
        <dbReference type="EMBL" id="MDV7268309.1"/>
    </source>
</evidence>
<evidence type="ECO:0000256" key="7">
    <source>
        <dbReference type="ARBA" id="ARBA00022989"/>
    </source>
</evidence>
<keyword evidence="9 11" id="KW-0472">Membrane</keyword>